<keyword evidence="5" id="KW-0560">Oxidoreductase</keyword>
<dbReference type="PANTHER" id="PTHR11732">
    <property type="entry name" value="ALDO/KETO REDUCTASE"/>
    <property type="match status" value="1"/>
</dbReference>
<proteinExistence type="inferred from homology"/>
<gene>
    <name evidence="14" type="ORF">AAP_03423</name>
</gene>
<dbReference type="OrthoDB" id="416253at2759"/>
<keyword evidence="4" id="KW-0119">Carbohydrate metabolism</keyword>
<evidence type="ECO:0000256" key="1">
    <source>
        <dbReference type="ARBA" id="ARBA00004722"/>
    </source>
</evidence>
<dbReference type="InterPro" id="IPR020471">
    <property type="entry name" value="AKR"/>
</dbReference>
<sequence>MASKTYTLNSGYKIPAIGLGTWLSKPNEVEKAVEVALKNGYRHVDGAACYQNEEEVGRGWKASGVPREEIFLTSKLWNTSHKPELVEAACDQTLKELQTDYLDLYLIHWPVPFQPGPNVREGLWIQDPNTGRIALDKETKLEDTWKAMEALVKKGKVRSIGVSNFTKERLEGFLPHCEIIPAVNQIEAHPYLQQPELTAYLKEKNILIQAYSPLGNNEYGMPRVLDDEKVKEVASECKISEAQALIAWAVQRETCVLPKSVTPSRIIDNFKEITIPDSAVEKLNSLNKNLRYNVPKAWGVNVFGEHSQEELDAAAQKYADENPVKKA</sequence>
<dbReference type="Gene3D" id="3.20.20.100">
    <property type="entry name" value="NADP-dependent oxidoreductase domain"/>
    <property type="match status" value="1"/>
</dbReference>
<dbReference type="VEuPathDB" id="FungiDB:AAP_03423"/>
<dbReference type="PRINTS" id="PR00069">
    <property type="entry name" value="ALDKETRDTASE"/>
</dbReference>
<keyword evidence="4" id="KW-0859">Xylose metabolism</keyword>
<evidence type="ECO:0000256" key="8">
    <source>
        <dbReference type="ARBA" id="ARBA00047534"/>
    </source>
</evidence>
<dbReference type="EMBL" id="AZGZ01000014">
    <property type="protein sequence ID" value="KZZ91253.1"/>
    <property type="molecule type" value="Genomic_DNA"/>
</dbReference>
<evidence type="ECO:0000256" key="6">
    <source>
        <dbReference type="ARBA" id="ARBA00023027"/>
    </source>
</evidence>
<comment type="pathway">
    <text evidence="1">Carbohydrate metabolism; D-xylose degradation.</text>
</comment>
<evidence type="ECO:0000256" key="7">
    <source>
        <dbReference type="ARBA" id="ARBA00025065"/>
    </source>
</evidence>
<keyword evidence="15" id="KW-1185">Reference proteome</keyword>
<dbReference type="PROSITE" id="PS00798">
    <property type="entry name" value="ALDOKETO_REDUCTASE_1"/>
    <property type="match status" value="1"/>
</dbReference>
<dbReference type="AlphaFoldDB" id="A0A162IBW1"/>
<comment type="caution">
    <text evidence="14">The sequence shown here is derived from an EMBL/GenBank/DDBJ whole genome shotgun (WGS) entry which is preliminary data.</text>
</comment>
<dbReference type="Proteomes" id="UP000242877">
    <property type="component" value="Unassembled WGS sequence"/>
</dbReference>
<dbReference type="PROSITE" id="PS00062">
    <property type="entry name" value="ALDOKETO_REDUCTASE_2"/>
    <property type="match status" value="1"/>
</dbReference>
<evidence type="ECO:0000259" key="13">
    <source>
        <dbReference type="Pfam" id="PF00248"/>
    </source>
</evidence>
<evidence type="ECO:0000256" key="4">
    <source>
        <dbReference type="ARBA" id="ARBA00022629"/>
    </source>
</evidence>
<dbReference type="Pfam" id="PF00248">
    <property type="entry name" value="Aldo_ket_red"/>
    <property type="match status" value="1"/>
</dbReference>
<evidence type="ECO:0000256" key="2">
    <source>
        <dbReference type="ARBA" id="ARBA00007905"/>
    </source>
</evidence>
<dbReference type="PIRSF" id="PIRSF000097">
    <property type="entry name" value="AKR"/>
    <property type="match status" value="1"/>
</dbReference>
<dbReference type="FunFam" id="3.20.20.100:FF:000007">
    <property type="entry name" value="NAD(P)H-dependent D-xylose reductase xyl1"/>
    <property type="match status" value="1"/>
</dbReference>
<dbReference type="InterPro" id="IPR023210">
    <property type="entry name" value="NADP_OxRdtase_dom"/>
</dbReference>
<dbReference type="SUPFAM" id="SSF51430">
    <property type="entry name" value="NAD(P)-linked oxidoreductase"/>
    <property type="match status" value="1"/>
</dbReference>
<protein>
    <recommendedName>
        <fullName evidence="3">D-xylose reductase [NAD(P)H]</fullName>
        <ecNumber evidence="3">1.1.1.307</ecNumber>
    </recommendedName>
</protein>
<dbReference type="InterPro" id="IPR018170">
    <property type="entry name" value="Aldo/ket_reductase_CS"/>
</dbReference>
<name>A0A162IBW1_9EURO</name>
<evidence type="ECO:0000256" key="3">
    <source>
        <dbReference type="ARBA" id="ARBA00012845"/>
    </source>
</evidence>
<evidence type="ECO:0000256" key="9">
    <source>
        <dbReference type="ARBA" id="ARBA00049485"/>
    </source>
</evidence>
<comment type="similarity">
    <text evidence="2">Belongs to the aldo/keto reductase family.</text>
</comment>
<dbReference type="EC" id="1.1.1.307" evidence="3"/>
<keyword evidence="6" id="KW-0520">NAD</keyword>
<evidence type="ECO:0000256" key="5">
    <source>
        <dbReference type="ARBA" id="ARBA00023002"/>
    </source>
</evidence>
<feature type="binding site" evidence="11">
    <location>
        <position position="108"/>
    </location>
    <ligand>
        <name>substrate</name>
    </ligand>
</feature>
<evidence type="ECO:0000256" key="10">
    <source>
        <dbReference type="PIRSR" id="PIRSR000097-1"/>
    </source>
</evidence>
<comment type="catalytic activity">
    <reaction evidence="8">
        <text>xylitol + NADP(+) = D-xylose + NADPH + H(+)</text>
        <dbReference type="Rhea" id="RHEA:27445"/>
        <dbReference type="ChEBI" id="CHEBI:15378"/>
        <dbReference type="ChEBI" id="CHEBI:17151"/>
        <dbReference type="ChEBI" id="CHEBI:53455"/>
        <dbReference type="ChEBI" id="CHEBI:57783"/>
        <dbReference type="ChEBI" id="CHEBI:58349"/>
        <dbReference type="EC" id="1.1.1.307"/>
    </reaction>
</comment>
<reference evidence="14 15" key="1">
    <citation type="journal article" date="2016" name="Genome Biol. Evol.">
        <title>Divergent and convergent evolution of fungal pathogenicity.</title>
        <authorList>
            <person name="Shang Y."/>
            <person name="Xiao G."/>
            <person name="Zheng P."/>
            <person name="Cen K."/>
            <person name="Zhan S."/>
            <person name="Wang C."/>
        </authorList>
    </citation>
    <scope>NUCLEOTIDE SEQUENCE [LARGE SCALE GENOMIC DNA]</scope>
    <source>
        <strain evidence="14 15">ARSEF 7405</strain>
    </source>
</reference>
<comment type="catalytic activity">
    <reaction evidence="9">
        <text>xylitol + NAD(+) = D-xylose + NADH + H(+)</text>
        <dbReference type="Rhea" id="RHEA:27441"/>
        <dbReference type="ChEBI" id="CHEBI:15378"/>
        <dbReference type="ChEBI" id="CHEBI:17151"/>
        <dbReference type="ChEBI" id="CHEBI:53455"/>
        <dbReference type="ChEBI" id="CHEBI:57540"/>
        <dbReference type="ChEBI" id="CHEBI:57945"/>
        <dbReference type="EC" id="1.1.1.307"/>
    </reaction>
</comment>
<feature type="site" description="Lowers pKa of active site Tyr" evidence="12">
    <location>
        <position position="75"/>
    </location>
</feature>
<evidence type="ECO:0000313" key="15">
    <source>
        <dbReference type="Proteomes" id="UP000242877"/>
    </source>
</evidence>
<dbReference type="SMR" id="A0A162IBW1"/>
<comment type="function">
    <text evidence="7">Catalyzes the initial reaction in the xylose utilization pathway by reducing D-xylose into xylitol. Xylose is a major component of hemicelluloses such as xylan. Most fungi utilize D-xylose via three enzymatic reactions, xylose reductase (XR), xylitol dehydrogenase (XDH), and xylulokinase, to form xylulose 5-phosphate, which enters pentose phosphate pathway.</text>
</comment>
<organism evidence="14 15">
    <name type="scientific">Ascosphaera apis ARSEF 7405</name>
    <dbReference type="NCBI Taxonomy" id="392613"/>
    <lineage>
        <taxon>Eukaryota</taxon>
        <taxon>Fungi</taxon>
        <taxon>Dikarya</taxon>
        <taxon>Ascomycota</taxon>
        <taxon>Pezizomycotina</taxon>
        <taxon>Eurotiomycetes</taxon>
        <taxon>Eurotiomycetidae</taxon>
        <taxon>Onygenales</taxon>
        <taxon>Ascosphaeraceae</taxon>
        <taxon>Ascosphaera</taxon>
    </lineage>
</organism>
<evidence type="ECO:0000256" key="11">
    <source>
        <dbReference type="PIRSR" id="PIRSR000097-2"/>
    </source>
</evidence>
<accession>A0A162IBW1</accession>
<dbReference type="InterPro" id="IPR036812">
    <property type="entry name" value="NAD(P)_OxRdtase_dom_sf"/>
</dbReference>
<evidence type="ECO:0000256" key="12">
    <source>
        <dbReference type="PIRSR" id="PIRSR000097-3"/>
    </source>
</evidence>
<evidence type="ECO:0000313" key="14">
    <source>
        <dbReference type="EMBL" id="KZZ91253.1"/>
    </source>
</evidence>
<feature type="domain" description="NADP-dependent oxidoreductase" evidence="13">
    <location>
        <begin position="17"/>
        <end position="287"/>
    </location>
</feature>
<dbReference type="GO" id="GO:0042732">
    <property type="term" value="P:D-xylose metabolic process"/>
    <property type="evidence" value="ECO:0007669"/>
    <property type="project" value="UniProtKB-KW"/>
</dbReference>
<feature type="active site" description="Proton donor" evidence="10">
    <location>
        <position position="50"/>
    </location>
</feature>
<dbReference type="GO" id="GO:0016491">
    <property type="term" value="F:oxidoreductase activity"/>
    <property type="evidence" value="ECO:0007669"/>
    <property type="project" value="UniProtKB-KW"/>
</dbReference>